<evidence type="ECO:0000256" key="2">
    <source>
        <dbReference type="ARBA" id="ARBA00009749"/>
    </source>
</evidence>
<dbReference type="InterPro" id="IPR045349">
    <property type="entry name" value="SLC41A1-3"/>
</dbReference>
<keyword evidence="12" id="KW-1185">Reference proteome</keyword>
<sequence length="129" mass="14421">MRFVCEVPQFMAICTPLMGLKGNLDMTFTSRFTTEAHQGRLRRKSGLLHHIFVNVALVQAQSVGISLFAALITFAMNIFPMKQYEGREYEEMSLKNFLFLGSTALFAMSASCFISSAGEQVVAKPRTKL</sequence>
<dbReference type="PANTHER" id="PTHR16228">
    <property type="entry name" value="DIVALENT CATION TRANSPORTER SOLUTE CARRIER FAMILY 41"/>
    <property type="match status" value="1"/>
</dbReference>
<evidence type="ECO:0000313" key="11">
    <source>
        <dbReference type="EMBL" id="VDK67024.1"/>
    </source>
</evidence>
<evidence type="ECO:0000256" key="4">
    <source>
        <dbReference type="ARBA" id="ARBA00022692"/>
    </source>
</evidence>
<dbReference type="SUPFAM" id="SSF161093">
    <property type="entry name" value="MgtE membrane domain-like"/>
    <property type="match status" value="1"/>
</dbReference>
<evidence type="ECO:0000256" key="1">
    <source>
        <dbReference type="ARBA" id="ARBA00004141"/>
    </source>
</evidence>
<dbReference type="GO" id="GO:0008324">
    <property type="term" value="F:monoatomic cation transmembrane transporter activity"/>
    <property type="evidence" value="ECO:0007669"/>
    <property type="project" value="InterPro"/>
</dbReference>
<organism evidence="11 12">
    <name type="scientific">Cylicostephanus goldi</name>
    <name type="common">Nematode worm</name>
    <dbReference type="NCBI Taxonomy" id="71465"/>
    <lineage>
        <taxon>Eukaryota</taxon>
        <taxon>Metazoa</taxon>
        <taxon>Ecdysozoa</taxon>
        <taxon>Nematoda</taxon>
        <taxon>Chromadorea</taxon>
        <taxon>Rhabditida</taxon>
        <taxon>Rhabditina</taxon>
        <taxon>Rhabditomorpha</taxon>
        <taxon>Strongyloidea</taxon>
        <taxon>Strongylidae</taxon>
        <taxon>Cylicostephanus</taxon>
    </lineage>
</organism>
<evidence type="ECO:0000256" key="5">
    <source>
        <dbReference type="ARBA" id="ARBA00022842"/>
    </source>
</evidence>
<gene>
    <name evidence="11" type="ORF">CGOC_LOCUS6270</name>
</gene>
<dbReference type="PANTHER" id="PTHR16228:SF24">
    <property type="entry name" value="SLC41A_MGTE INTEGRAL MEMBRANE DOMAIN-CONTAINING PROTEIN"/>
    <property type="match status" value="1"/>
</dbReference>
<dbReference type="Gene3D" id="1.10.357.20">
    <property type="entry name" value="SLC41 divalent cation transporters, integral membrane domain"/>
    <property type="match status" value="1"/>
</dbReference>
<evidence type="ECO:0000256" key="6">
    <source>
        <dbReference type="ARBA" id="ARBA00022989"/>
    </source>
</evidence>
<feature type="transmembrane region" description="Helical" evidence="9">
    <location>
        <begin position="96"/>
        <end position="118"/>
    </location>
</feature>
<proteinExistence type="inferred from homology"/>
<dbReference type="GO" id="GO:0005886">
    <property type="term" value="C:plasma membrane"/>
    <property type="evidence" value="ECO:0007669"/>
    <property type="project" value="TreeGrafter"/>
</dbReference>
<dbReference type="EMBL" id="UYRV01020146">
    <property type="protein sequence ID" value="VDK67024.1"/>
    <property type="molecule type" value="Genomic_DNA"/>
</dbReference>
<keyword evidence="6 9" id="KW-1133">Transmembrane helix</keyword>
<evidence type="ECO:0000256" key="7">
    <source>
        <dbReference type="ARBA" id="ARBA00023065"/>
    </source>
</evidence>
<evidence type="ECO:0000256" key="9">
    <source>
        <dbReference type="SAM" id="Phobius"/>
    </source>
</evidence>
<comment type="subcellular location">
    <subcellularLocation>
        <location evidence="1">Membrane</location>
        <topology evidence="1">Multi-pass membrane protein</topology>
    </subcellularLocation>
</comment>
<dbReference type="Pfam" id="PF01769">
    <property type="entry name" value="MgtE"/>
    <property type="match status" value="1"/>
</dbReference>
<name>A0A3P6TKM7_CYLGO</name>
<keyword evidence="8 9" id="KW-0472">Membrane</keyword>
<dbReference type="OrthoDB" id="5791097at2759"/>
<dbReference type="InterPro" id="IPR036739">
    <property type="entry name" value="SLC41_membr_dom_sf"/>
</dbReference>
<keyword evidence="4 9" id="KW-0812">Transmembrane</keyword>
<keyword evidence="7" id="KW-0406">Ion transport</keyword>
<dbReference type="Proteomes" id="UP000271889">
    <property type="component" value="Unassembled WGS sequence"/>
</dbReference>
<evidence type="ECO:0000313" key="12">
    <source>
        <dbReference type="Proteomes" id="UP000271889"/>
    </source>
</evidence>
<dbReference type="AlphaFoldDB" id="A0A3P6TKM7"/>
<keyword evidence="5" id="KW-0460">Magnesium</keyword>
<evidence type="ECO:0000256" key="3">
    <source>
        <dbReference type="ARBA" id="ARBA00022448"/>
    </source>
</evidence>
<dbReference type="InterPro" id="IPR006667">
    <property type="entry name" value="SLC41_membr_dom"/>
</dbReference>
<feature type="domain" description="SLC41A/MgtE integral membrane" evidence="10">
    <location>
        <begin position="16"/>
        <end position="116"/>
    </location>
</feature>
<evidence type="ECO:0000259" key="10">
    <source>
        <dbReference type="Pfam" id="PF01769"/>
    </source>
</evidence>
<evidence type="ECO:0000256" key="8">
    <source>
        <dbReference type="ARBA" id="ARBA00023136"/>
    </source>
</evidence>
<protein>
    <recommendedName>
        <fullName evidence="10">SLC41A/MgtE integral membrane domain-containing protein</fullName>
    </recommendedName>
</protein>
<reference evidence="11 12" key="1">
    <citation type="submission" date="2018-11" db="EMBL/GenBank/DDBJ databases">
        <authorList>
            <consortium name="Pathogen Informatics"/>
        </authorList>
    </citation>
    <scope>NUCLEOTIDE SEQUENCE [LARGE SCALE GENOMIC DNA]</scope>
</reference>
<comment type="similarity">
    <text evidence="2">Belongs to the SLC41A transporter family.</text>
</comment>
<keyword evidence="3" id="KW-0813">Transport</keyword>
<accession>A0A3P6TKM7</accession>
<feature type="transmembrane region" description="Helical" evidence="9">
    <location>
        <begin position="51"/>
        <end position="76"/>
    </location>
</feature>